<protein>
    <submittedName>
        <fullName evidence="3">ISXO2-like transposase domain-containing protein</fullName>
    </submittedName>
</protein>
<feature type="domain" description="ISXO2-like transposase" evidence="1">
    <location>
        <begin position="148"/>
        <end position="303"/>
    </location>
</feature>
<evidence type="ECO:0000259" key="1">
    <source>
        <dbReference type="SMART" id="SM01126"/>
    </source>
</evidence>
<dbReference type="InterPro" id="IPR053164">
    <property type="entry name" value="IS1016-like_transposase"/>
</dbReference>
<dbReference type="AlphaFoldDB" id="A0A915DEK8"/>
<dbReference type="Pfam" id="PF12762">
    <property type="entry name" value="DDE_Tnp_IS1595"/>
    <property type="match status" value="1"/>
</dbReference>
<evidence type="ECO:0000313" key="2">
    <source>
        <dbReference type="Proteomes" id="UP000887574"/>
    </source>
</evidence>
<dbReference type="Proteomes" id="UP000887574">
    <property type="component" value="Unplaced"/>
</dbReference>
<reference evidence="3" key="1">
    <citation type="submission" date="2022-11" db="UniProtKB">
        <authorList>
            <consortium name="WormBaseParasite"/>
        </authorList>
    </citation>
    <scope>IDENTIFICATION</scope>
</reference>
<dbReference type="PANTHER" id="PTHR47163:SF2">
    <property type="entry name" value="SI:DKEY-17M8.2"/>
    <property type="match status" value="1"/>
</dbReference>
<keyword evidence="2" id="KW-1185">Reference proteome</keyword>
<dbReference type="SMART" id="SM01126">
    <property type="entry name" value="DDE_Tnp_IS1595"/>
    <property type="match status" value="1"/>
</dbReference>
<sequence>MALARDGRAKSSRWTISELDRLAANEDNFLAFLDLHHVVPLDRVCPKCDKPGMTIQKRKNMQVRFRCGKRVALTGKSCNGEIGLLKSTFLQGSKTPILVVLKFIYLWLSNMELQKICDEIGLGTDAAVEWARFCRRAVYQEMILNGNAIGGLGDVVEIDESKFGKRKYNRGKRIEGSWVFGGISRKTGNVFMVQVEKRDRATLIPLVRQWNLPGTVIIADCWKAYDVLDQLDYELLRVNHSLTFKTPADEIPDVYPEHIRNQVHTNSIEATWGAVKRMVFRQPGNRTRRHLPGNLAKYLFIKQCRLRNADPFVAMLSLCNNCEKSFDETYFFESEDEYDRESLYDSPDPPFAVDNQLPSAQQELPHNLPKRRRMVIESDSDRDSIASNTIDNDKNYHINKKNMVEANTIDSFTDGYPCEVNSKLSTKWHKKWYCATCIQCSIDVKGKKFIKVQFEDGTAFNYFERNWKASVCLLPRI</sequence>
<accession>A0A915DEK8</accession>
<proteinExistence type="predicted"/>
<organism evidence="2 3">
    <name type="scientific">Ditylenchus dipsaci</name>
    <dbReference type="NCBI Taxonomy" id="166011"/>
    <lineage>
        <taxon>Eukaryota</taxon>
        <taxon>Metazoa</taxon>
        <taxon>Ecdysozoa</taxon>
        <taxon>Nematoda</taxon>
        <taxon>Chromadorea</taxon>
        <taxon>Rhabditida</taxon>
        <taxon>Tylenchina</taxon>
        <taxon>Tylenchomorpha</taxon>
        <taxon>Sphaerularioidea</taxon>
        <taxon>Anguinidae</taxon>
        <taxon>Anguininae</taxon>
        <taxon>Ditylenchus</taxon>
    </lineage>
</organism>
<dbReference type="WBParaSite" id="jg18765">
    <property type="protein sequence ID" value="jg18765"/>
    <property type="gene ID" value="jg18765"/>
</dbReference>
<name>A0A915DEK8_9BILA</name>
<dbReference type="InterPro" id="IPR024445">
    <property type="entry name" value="Tnp_ISXO2-like"/>
</dbReference>
<dbReference type="PANTHER" id="PTHR47163">
    <property type="entry name" value="DDE_TNP_IS1595 DOMAIN-CONTAINING PROTEIN"/>
    <property type="match status" value="1"/>
</dbReference>
<evidence type="ECO:0000313" key="3">
    <source>
        <dbReference type="WBParaSite" id="jg18765"/>
    </source>
</evidence>